<dbReference type="HOGENOM" id="CLU_053303_0_0_6"/>
<sequence>MMNGNQKSHTREIHGRTKCPCESGRTYAQCCKQTDLKWCVSDNGMVLKKIPLTDEAIKLLQQAEEHFFQVFERKPHKNDPVFLAKYLLSDVDMQREMVRSMEEAKIAPEFIYAYQKTDGLLLTEENEKLATGKDLEDWNNAIDEYFSGVSKKLSKLEILFQSFTEEVFACIICIGYILENEILRSAIKEKSSSKFFTVDDYVLLHVTQTANALRAIDVLLNERMSSNSLPLIRHIYENYIHIVFAVNCPDQLINLIDVPIGLSQGLYVYAKNNKGGEDKRVIIRKSDGKKFKGYISNYSMLNSSRYQEDTLLFDSLYNFYQIIHTHH</sequence>
<dbReference type="Pfam" id="PF18928">
    <property type="entry name" value="DUF5677"/>
    <property type="match status" value="1"/>
</dbReference>
<protein>
    <recommendedName>
        <fullName evidence="3">SEC-C motif-containing protein</fullName>
    </recommendedName>
</protein>
<accession>R8Y2J1</accession>
<dbReference type="AlphaFoldDB" id="R8Y2J1"/>
<evidence type="ECO:0000313" key="2">
    <source>
        <dbReference type="Proteomes" id="UP000014041"/>
    </source>
</evidence>
<dbReference type="EMBL" id="APQJ01000011">
    <property type="protein sequence ID" value="EOQ61747.1"/>
    <property type="molecule type" value="Genomic_DNA"/>
</dbReference>
<dbReference type="InterPro" id="IPR004027">
    <property type="entry name" value="SEC_C_motif"/>
</dbReference>
<dbReference type="Proteomes" id="UP000014041">
    <property type="component" value="Unassembled WGS sequence"/>
</dbReference>
<dbReference type="Pfam" id="PF02810">
    <property type="entry name" value="SEC-C"/>
    <property type="match status" value="1"/>
</dbReference>
<organism evidence="1 2">
    <name type="scientific">Acinetobacter calcoaceticus ANC 3811</name>
    <dbReference type="NCBI Taxonomy" id="1217690"/>
    <lineage>
        <taxon>Bacteria</taxon>
        <taxon>Pseudomonadati</taxon>
        <taxon>Pseudomonadota</taxon>
        <taxon>Gammaproteobacteria</taxon>
        <taxon>Moraxellales</taxon>
        <taxon>Moraxellaceae</taxon>
        <taxon>Acinetobacter</taxon>
        <taxon>Acinetobacter calcoaceticus/baumannii complex</taxon>
    </lineage>
</organism>
<dbReference type="PATRIC" id="fig|1217690.3.peg.2496"/>
<evidence type="ECO:0000313" key="1">
    <source>
        <dbReference type="EMBL" id="EOQ61747.1"/>
    </source>
</evidence>
<gene>
    <name evidence="1" type="ORF">F935_02517</name>
</gene>
<dbReference type="InterPro" id="IPR043733">
    <property type="entry name" value="DUF5677"/>
</dbReference>
<name>R8Y2J1_ACICA</name>
<comment type="caution">
    <text evidence="1">The sequence shown here is derived from an EMBL/GenBank/DDBJ whole genome shotgun (WGS) entry which is preliminary data.</text>
</comment>
<proteinExistence type="predicted"/>
<evidence type="ECO:0008006" key="3">
    <source>
        <dbReference type="Google" id="ProtNLM"/>
    </source>
</evidence>
<reference evidence="1 2" key="1">
    <citation type="submission" date="2013-02" db="EMBL/GenBank/DDBJ databases">
        <title>The Genome Sequence of Acinetobacter sp. ANC 3811.</title>
        <authorList>
            <consortium name="The Broad Institute Genome Sequencing Platform"/>
            <consortium name="The Broad Institute Genome Sequencing Center for Infectious Disease"/>
            <person name="Cerqueira G."/>
            <person name="Feldgarden M."/>
            <person name="Courvalin P."/>
            <person name="Perichon B."/>
            <person name="Grillot-Courvalin C."/>
            <person name="Clermont D."/>
            <person name="Rocha E."/>
            <person name="Yoon E.-J."/>
            <person name="Nemec A."/>
            <person name="Walker B."/>
            <person name="Young S.K."/>
            <person name="Zeng Q."/>
            <person name="Gargeya S."/>
            <person name="Fitzgerald M."/>
            <person name="Haas B."/>
            <person name="Abouelleil A."/>
            <person name="Alvarado L."/>
            <person name="Arachchi H.M."/>
            <person name="Berlin A.M."/>
            <person name="Chapman S.B."/>
            <person name="Dewar J."/>
            <person name="Goldberg J."/>
            <person name="Griggs A."/>
            <person name="Gujja S."/>
            <person name="Hansen M."/>
            <person name="Howarth C."/>
            <person name="Imamovic A."/>
            <person name="Larimer J."/>
            <person name="McCowan C."/>
            <person name="Murphy C."/>
            <person name="Neiman D."/>
            <person name="Pearson M."/>
            <person name="Priest M."/>
            <person name="Roberts A."/>
            <person name="Saif S."/>
            <person name="Shea T."/>
            <person name="Sisk P."/>
            <person name="Sykes S."/>
            <person name="Wortman J."/>
            <person name="Nusbaum C."/>
            <person name="Birren B."/>
        </authorList>
    </citation>
    <scope>NUCLEOTIDE SEQUENCE [LARGE SCALE GENOMIC DNA]</scope>
    <source>
        <strain evidence="1 2">ANC 3811</strain>
    </source>
</reference>